<dbReference type="Proteomes" id="UP000298327">
    <property type="component" value="Unassembled WGS sequence"/>
</dbReference>
<sequence>MPVLAPALGPPISLSDSTSTASSIATSTSRSSMSPASTAPTSPEREKNDIEGNGEQKLDTRVLTIPAVRLDAKHISEEMAAR</sequence>
<dbReference type="AlphaFoldDB" id="A0A4Y9XPH5"/>
<feature type="non-terminal residue" evidence="2">
    <location>
        <position position="82"/>
    </location>
</feature>
<gene>
    <name evidence="2" type="ORF">EVG20_g11530</name>
</gene>
<feature type="region of interest" description="Disordered" evidence="1">
    <location>
        <begin position="1"/>
        <end position="59"/>
    </location>
</feature>
<protein>
    <submittedName>
        <fullName evidence="2">Uncharacterized protein</fullName>
    </submittedName>
</protein>
<evidence type="ECO:0000256" key="1">
    <source>
        <dbReference type="SAM" id="MobiDB-lite"/>
    </source>
</evidence>
<accession>A0A4Y9XPH5</accession>
<comment type="caution">
    <text evidence="2">The sequence shown here is derived from an EMBL/GenBank/DDBJ whole genome shotgun (WGS) entry which is preliminary data.</text>
</comment>
<keyword evidence="3" id="KW-1185">Reference proteome</keyword>
<feature type="compositionally biased region" description="Basic and acidic residues" evidence="1">
    <location>
        <begin position="43"/>
        <end position="59"/>
    </location>
</feature>
<evidence type="ECO:0000313" key="2">
    <source>
        <dbReference type="EMBL" id="TFY50419.1"/>
    </source>
</evidence>
<proteinExistence type="predicted"/>
<organism evidence="2 3">
    <name type="scientific">Dentipellis fragilis</name>
    <dbReference type="NCBI Taxonomy" id="205917"/>
    <lineage>
        <taxon>Eukaryota</taxon>
        <taxon>Fungi</taxon>
        <taxon>Dikarya</taxon>
        <taxon>Basidiomycota</taxon>
        <taxon>Agaricomycotina</taxon>
        <taxon>Agaricomycetes</taxon>
        <taxon>Russulales</taxon>
        <taxon>Hericiaceae</taxon>
        <taxon>Dentipellis</taxon>
    </lineage>
</organism>
<evidence type="ECO:0000313" key="3">
    <source>
        <dbReference type="Proteomes" id="UP000298327"/>
    </source>
</evidence>
<feature type="compositionally biased region" description="Low complexity" evidence="1">
    <location>
        <begin position="11"/>
        <end position="42"/>
    </location>
</feature>
<name>A0A4Y9XPH5_9AGAM</name>
<dbReference type="EMBL" id="SEOQ01001840">
    <property type="protein sequence ID" value="TFY50419.1"/>
    <property type="molecule type" value="Genomic_DNA"/>
</dbReference>
<reference evidence="2 3" key="1">
    <citation type="submission" date="2019-02" db="EMBL/GenBank/DDBJ databases">
        <title>Genome sequencing of the rare red list fungi Dentipellis fragilis.</title>
        <authorList>
            <person name="Buettner E."/>
            <person name="Kellner H."/>
        </authorList>
    </citation>
    <scope>NUCLEOTIDE SEQUENCE [LARGE SCALE GENOMIC DNA]</scope>
    <source>
        <strain evidence="2 3">DSM 105465</strain>
    </source>
</reference>